<reference evidence="11" key="1">
    <citation type="journal article" date="2016" name="Sci. Rep.">
        <title>Molecular characterization of firefly nuptial gifts: a multi-omics approach sheds light on postcopulatory sexual selection.</title>
        <authorList>
            <person name="Al-Wathiqui N."/>
            <person name="Fallon T.R."/>
            <person name="South A."/>
            <person name="Weng J.K."/>
            <person name="Lewis S.M."/>
        </authorList>
    </citation>
    <scope>NUCLEOTIDE SEQUENCE</scope>
</reference>
<name>A0A1Y1N3N7_PHOPY</name>
<dbReference type="Gene3D" id="1.20.1250.20">
    <property type="entry name" value="MFS general substrate transporter like domains"/>
    <property type="match status" value="2"/>
</dbReference>
<feature type="transmembrane region" description="Helical" evidence="10">
    <location>
        <begin position="290"/>
        <end position="309"/>
    </location>
</feature>
<comment type="subcellular location">
    <subcellularLocation>
        <location evidence="1">Membrane</location>
        <topology evidence="1">Multi-pass membrane protein</topology>
    </subcellularLocation>
</comment>
<evidence type="ECO:0000313" key="12">
    <source>
        <dbReference type="EMBL" id="KAB0796211.1"/>
    </source>
</evidence>
<dbReference type="InterPro" id="IPR051617">
    <property type="entry name" value="UNC-93-like_regulator"/>
</dbReference>
<dbReference type="CDD" id="cd17407">
    <property type="entry name" value="MFS_MFSD11"/>
    <property type="match status" value="1"/>
</dbReference>
<accession>A0A1Y1N3N7</accession>
<feature type="transmembrane region" description="Helical" evidence="10">
    <location>
        <begin position="249"/>
        <end position="270"/>
    </location>
</feature>
<evidence type="ECO:0000256" key="9">
    <source>
        <dbReference type="SAM" id="MobiDB-lite"/>
    </source>
</evidence>
<protein>
    <recommendedName>
        <fullName evidence="7">UNC93-like protein MFSD11</fullName>
    </recommendedName>
    <alternativeName>
        <fullName evidence="8">Major facilitator superfamily domain-containing protein 11</fullName>
    </alternativeName>
</protein>
<evidence type="ECO:0000256" key="3">
    <source>
        <dbReference type="ARBA" id="ARBA00022692"/>
    </source>
</evidence>
<keyword evidence="4 10" id="KW-1133">Transmembrane helix</keyword>
<dbReference type="OrthoDB" id="196103at2759"/>
<dbReference type="Proteomes" id="UP000327044">
    <property type="component" value="Unassembled WGS sequence"/>
</dbReference>
<dbReference type="AlphaFoldDB" id="A0A1Y1N3N7"/>
<feature type="region of interest" description="Disordered" evidence="9">
    <location>
        <begin position="446"/>
        <end position="467"/>
    </location>
</feature>
<feature type="transmembrane region" description="Helical" evidence="10">
    <location>
        <begin position="353"/>
        <end position="372"/>
    </location>
</feature>
<dbReference type="Pfam" id="PF05978">
    <property type="entry name" value="UNC-93"/>
    <property type="match status" value="1"/>
</dbReference>
<dbReference type="PANTHER" id="PTHR23294:SF0">
    <property type="entry name" value="UNC93-LIKE PROTEIN MFSD11"/>
    <property type="match status" value="1"/>
</dbReference>
<comment type="similarity">
    <text evidence="2">Belongs to the unc-93 family.</text>
</comment>
<reference evidence="12 13" key="2">
    <citation type="journal article" date="2018" name="Elife">
        <title>Firefly genomes illuminate parallel origins of bioluminescence in beetles.</title>
        <authorList>
            <person name="Fallon T.R."/>
            <person name="Lower S.E."/>
            <person name="Chang C.H."/>
            <person name="Bessho-Uehara M."/>
            <person name="Martin G.J."/>
            <person name="Bewick A.J."/>
            <person name="Behringer M."/>
            <person name="Debat H.J."/>
            <person name="Wong I."/>
            <person name="Day J.C."/>
            <person name="Suvorov A."/>
            <person name="Silva C.J."/>
            <person name="Stanger-Hall K.F."/>
            <person name="Hall D.W."/>
            <person name="Schmitz R.J."/>
            <person name="Nelson D.R."/>
            <person name="Lewis S.M."/>
            <person name="Shigenobu S."/>
            <person name="Bybee S.M."/>
            <person name="Larracuente A.M."/>
            <person name="Oba Y."/>
            <person name="Weng J.K."/>
        </authorList>
    </citation>
    <scope>NUCLEOTIDE SEQUENCE [LARGE SCALE GENOMIC DNA]</scope>
    <source>
        <strain evidence="12">1611_PpyrPB1</strain>
        <tissue evidence="12">Whole body</tissue>
    </source>
</reference>
<feature type="transmembrane region" description="Helical" evidence="10">
    <location>
        <begin position="101"/>
        <end position="118"/>
    </location>
</feature>
<dbReference type="EMBL" id="GEZM01013587">
    <property type="protein sequence ID" value="JAV92449.1"/>
    <property type="molecule type" value="Transcribed_RNA"/>
</dbReference>
<evidence type="ECO:0000256" key="4">
    <source>
        <dbReference type="ARBA" id="ARBA00022989"/>
    </source>
</evidence>
<feature type="transmembrane region" description="Helical" evidence="10">
    <location>
        <begin position="29"/>
        <end position="52"/>
    </location>
</feature>
<feature type="transmembrane region" description="Helical" evidence="10">
    <location>
        <begin position="193"/>
        <end position="213"/>
    </location>
</feature>
<dbReference type="InterPro" id="IPR010291">
    <property type="entry name" value="Ion_channel_UNC-93"/>
</dbReference>
<evidence type="ECO:0000256" key="8">
    <source>
        <dbReference type="ARBA" id="ARBA00041910"/>
    </source>
</evidence>
<feature type="transmembrane region" description="Helical" evidence="10">
    <location>
        <begin position="72"/>
        <end position="89"/>
    </location>
</feature>
<evidence type="ECO:0000313" key="11">
    <source>
        <dbReference type="EMBL" id="JAV92449.1"/>
    </source>
</evidence>
<evidence type="ECO:0000256" key="2">
    <source>
        <dbReference type="ARBA" id="ARBA00009172"/>
    </source>
</evidence>
<keyword evidence="5 10" id="KW-0472">Membrane</keyword>
<feature type="transmembrane region" description="Helical" evidence="10">
    <location>
        <begin position="124"/>
        <end position="148"/>
    </location>
</feature>
<evidence type="ECO:0000256" key="7">
    <source>
        <dbReference type="ARBA" id="ARBA00040302"/>
    </source>
</evidence>
<keyword evidence="3 10" id="KW-0812">Transmembrane</keyword>
<dbReference type="EMBL" id="VVIM01000007">
    <property type="protein sequence ID" value="KAB0796211.1"/>
    <property type="molecule type" value="Genomic_DNA"/>
</dbReference>
<dbReference type="FunCoup" id="A0A1Y1N3N7">
    <property type="interactions" value="260"/>
</dbReference>
<dbReference type="PANTHER" id="PTHR23294">
    <property type="entry name" value="ET TRANSLATION PRODUCT-RELATED"/>
    <property type="match status" value="1"/>
</dbReference>
<keyword evidence="13" id="KW-1185">Reference proteome</keyword>
<evidence type="ECO:0000256" key="10">
    <source>
        <dbReference type="SAM" id="Phobius"/>
    </source>
</evidence>
<dbReference type="SUPFAM" id="SSF103473">
    <property type="entry name" value="MFS general substrate transporter"/>
    <property type="match status" value="1"/>
</dbReference>
<evidence type="ECO:0000256" key="5">
    <source>
        <dbReference type="ARBA" id="ARBA00023136"/>
    </source>
</evidence>
<keyword evidence="6" id="KW-0325">Glycoprotein</keyword>
<evidence type="ECO:0000313" key="13">
    <source>
        <dbReference type="Proteomes" id="UP000327044"/>
    </source>
</evidence>
<gene>
    <name evidence="12" type="ORF">PPYR_10272</name>
</gene>
<sequence>MRLCAAIVNCFYLRHSQLTYTNSNMDRKLINVILLGLGFMFVFTAFQTMGNIQKTILDSIGQEDENFKGDGYTSMAIIYAVFAVFNWLAPSVISLGGPKIAMFYGAVTYLFFILTFLWPKTWLLYLASGIIGTGAAMIWTGQGNYLTLNSTPATISRNSGLFWALLQMSMFVGNLFVFFQFRGLTHIDVNTRTVVISVLGGIAAVGIVILVALPRTRIGSTDSVNVIEQQRGPVEALKSAANLFLTREMILLSVTFFYTGIELSFFSGVYSSAIGFTNAFGESAKQLVGLSGIFIGAGEVLGGALFGILGAKFTRWGRDPIVIGGFVFHLAAFFVIFLNLPNKSPFAPTDDEAFITSSAILAILCSFLLGFGDSCFNTQIYSMLGGVFAHDSASAFAIFKFTQSVAAAICFFYASALGLHAQLGILLFLSIIGTVTFVYVEWAENKKKKKMEPNEDESDSSVQTEKF</sequence>
<feature type="transmembrane region" description="Helical" evidence="10">
    <location>
        <begin position="321"/>
        <end position="341"/>
    </location>
</feature>
<feature type="transmembrane region" description="Helical" evidence="10">
    <location>
        <begin position="160"/>
        <end position="181"/>
    </location>
</feature>
<evidence type="ECO:0000256" key="6">
    <source>
        <dbReference type="ARBA" id="ARBA00023180"/>
    </source>
</evidence>
<proteinExistence type="inferred from homology"/>
<organism evidence="11">
    <name type="scientific">Photinus pyralis</name>
    <name type="common">Common eastern firefly</name>
    <name type="synonym">Lampyris pyralis</name>
    <dbReference type="NCBI Taxonomy" id="7054"/>
    <lineage>
        <taxon>Eukaryota</taxon>
        <taxon>Metazoa</taxon>
        <taxon>Ecdysozoa</taxon>
        <taxon>Arthropoda</taxon>
        <taxon>Hexapoda</taxon>
        <taxon>Insecta</taxon>
        <taxon>Pterygota</taxon>
        <taxon>Neoptera</taxon>
        <taxon>Endopterygota</taxon>
        <taxon>Coleoptera</taxon>
        <taxon>Polyphaga</taxon>
        <taxon>Elateriformia</taxon>
        <taxon>Elateroidea</taxon>
        <taxon>Lampyridae</taxon>
        <taxon>Lampyrinae</taxon>
        <taxon>Photinus</taxon>
    </lineage>
</organism>
<evidence type="ECO:0000256" key="1">
    <source>
        <dbReference type="ARBA" id="ARBA00004141"/>
    </source>
</evidence>
<dbReference type="GO" id="GO:0016020">
    <property type="term" value="C:membrane"/>
    <property type="evidence" value="ECO:0007669"/>
    <property type="project" value="UniProtKB-SubCell"/>
</dbReference>
<reference evidence="12" key="3">
    <citation type="submission" date="2019-08" db="EMBL/GenBank/DDBJ databases">
        <authorList>
            <consortium name="Photinus pyralis genome working group"/>
            <person name="Fallon T.R."/>
            <person name="Sander Lower S.E."/>
            <person name="Weng J.-K."/>
        </authorList>
    </citation>
    <scope>NUCLEOTIDE SEQUENCE</scope>
    <source>
        <strain evidence="12">1611_PpyrPB1</strain>
        <tissue evidence="12">Whole body</tissue>
    </source>
</reference>
<dbReference type="InterPro" id="IPR036259">
    <property type="entry name" value="MFS_trans_sf"/>
</dbReference>
<feature type="transmembrane region" description="Helical" evidence="10">
    <location>
        <begin position="420"/>
        <end position="440"/>
    </location>
</feature>
<feature type="transmembrane region" description="Helical" evidence="10">
    <location>
        <begin position="393"/>
        <end position="414"/>
    </location>
</feature>
<dbReference type="InParanoid" id="A0A1Y1N3N7"/>